<dbReference type="GO" id="GO:0045165">
    <property type="term" value="P:cell fate commitment"/>
    <property type="evidence" value="ECO:0007669"/>
    <property type="project" value="TreeGrafter"/>
</dbReference>
<dbReference type="InterPro" id="IPR005817">
    <property type="entry name" value="Wnt"/>
</dbReference>
<dbReference type="PANTHER" id="PTHR12027">
    <property type="entry name" value="WNT RELATED"/>
    <property type="match status" value="1"/>
</dbReference>
<dbReference type="GO" id="GO:0030182">
    <property type="term" value="P:neuron differentiation"/>
    <property type="evidence" value="ECO:0007669"/>
    <property type="project" value="TreeGrafter"/>
</dbReference>
<accession>A0A1Y3BHP1</accession>
<name>A0A1Y3BHP1_EURMA</name>
<organism evidence="9 10">
    <name type="scientific">Euroglyphus maynei</name>
    <name type="common">Mayne's house dust mite</name>
    <dbReference type="NCBI Taxonomy" id="6958"/>
    <lineage>
        <taxon>Eukaryota</taxon>
        <taxon>Metazoa</taxon>
        <taxon>Ecdysozoa</taxon>
        <taxon>Arthropoda</taxon>
        <taxon>Chelicerata</taxon>
        <taxon>Arachnida</taxon>
        <taxon>Acari</taxon>
        <taxon>Acariformes</taxon>
        <taxon>Sarcoptiformes</taxon>
        <taxon>Astigmata</taxon>
        <taxon>Psoroptidia</taxon>
        <taxon>Analgoidea</taxon>
        <taxon>Pyroglyphidae</taxon>
        <taxon>Pyroglyphinae</taxon>
        <taxon>Euroglyphus</taxon>
    </lineage>
</organism>
<dbReference type="EMBL" id="MUJZ01021968">
    <property type="protein sequence ID" value="OTF79657.1"/>
    <property type="molecule type" value="Genomic_DNA"/>
</dbReference>
<keyword evidence="6 8" id="KW-0879">Wnt signaling pathway</keyword>
<evidence type="ECO:0000256" key="1">
    <source>
        <dbReference type="ARBA" id="ARBA00004498"/>
    </source>
</evidence>
<dbReference type="PRINTS" id="PR01349">
    <property type="entry name" value="WNTPROTEIN"/>
</dbReference>
<dbReference type="GO" id="GO:0005615">
    <property type="term" value="C:extracellular space"/>
    <property type="evidence" value="ECO:0007669"/>
    <property type="project" value="TreeGrafter"/>
</dbReference>
<evidence type="ECO:0000256" key="6">
    <source>
        <dbReference type="ARBA" id="ARBA00022687"/>
    </source>
</evidence>
<dbReference type="SMART" id="SM00097">
    <property type="entry name" value="WNT1"/>
    <property type="match status" value="1"/>
</dbReference>
<evidence type="ECO:0000313" key="10">
    <source>
        <dbReference type="Proteomes" id="UP000194236"/>
    </source>
</evidence>
<keyword evidence="5" id="KW-0272">Extracellular matrix</keyword>
<evidence type="ECO:0000256" key="7">
    <source>
        <dbReference type="ARBA" id="ARBA00023157"/>
    </source>
</evidence>
<proteinExistence type="inferred from homology"/>
<protein>
    <recommendedName>
        <fullName evidence="8">Protein Wnt</fullName>
    </recommendedName>
</protein>
<comment type="subcellular location">
    <subcellularLocation>
        <location evidence="1 8">Secreted</location>
        <location evidence="1 8">Extracellular space</location>
        <location evidence="1 8">Extracellular matrix</location>
    </subcellularLocation>
</comment>
<comment type="caution">
    <text evidence="9">The sequence shown here is derived from an EMBL/GenBank/DDBJ whole genome shotgun (WGS) entry which is preliminary data.</text>
</comment>
<dbReference type="OrthoDB" id="5945655at2759"/>
<evidence type="ECO:0000256" key="2">
    <source>
        <dbReference type="ARBA" id="ARBA00005683"/>
    </source>
</evidence>
<comment type="function">
    <text evidence="8">Ligand for members of the frizzled family of seven transmembrane receptors.</text>
</comment>
<keyword evidence="4" id="KW-0964">Secreted</keyword>
<dbReference type="AlphaFoldDB" id="A0A1Y3BHP1"/>
<evidence type="ECO:0000256" key="4">
    <source>
        <dbReference type="ARBA" id="ARBA00022525"/>
    </source>
</evidence>
<dbReference type="GO" id="GO:0060070">
    <property type="term" value="P:canonical Wnt signaling pathway"/>
    <property type="evidence" value="ECO:0007669"/>
    <property type="project" value="TreeGrafter"/>
</dbReference>
<gene>
    <name evidence="9" type="ORF">BLA29_005410</name>
</gene>
<dbReference type="GO" id="GO:0005125">
    <property type="term" value="F:cytokine activity"/>
    <property type="evidence" value="ECO:0007669"/>
    <property type="project" value="TreeGrafter"/>
</dbReference>
<dbReference type="PANTHER" id="PTHR12027:SF98">
    <property type="entry name" value="PROTEIN WNT"/>
    <property type="match status" value="1"/>
</dbReference>
<comment type="similarity">
    <text evidence="2 8">Belongs to the Wnt family.</text>
</comment>
<dbReference type="Pfam" id="PF00110">
    <property type="entry name" value="wnt"/>
    <property type="match status" value="1"/>
</dbReference>
<feature type="non-terminal residue" evidence="9">
    <location>
        <position position="1"/>
    </location>
</feature>
<dbReference type="Proteomes" id="UP000194236">
    <property type="component" value="Unassembled WGS sequence"/>
</dbReference>
<evidence type="ECO:0000256" key="8">
    <source>
        <dbReference type="RuleBase" id="RU003500"/>
    </source>
</evidence>
<keyword evidence="10" id="KW-1185">Reference proteome</keyword>
<evidence type="ECO:0000313" key="9">
    <source>
        <dbReference type="EMBL" id="OTF79657.1"/>
    </source>
</evidence>
<evidence type="ECO:0000256" key="3">
    <source>
        <dbReference type="ARBA" id="ARBA00022473"/>
    </source>
</evidence>
<keyword evidence="3 8" id="KW-0217">Developmental protein</keyword>
<sequence length="214" mass="24601">IQIALQECQQLFNNHIQLIHPSLNCSSWIQNSLNRLYVNITDINVKGTKEASFAHALFAAAVVYTLSEACTRSNFPYCSCRTSLRKDYSQMDTFDITDYPSSSSNEEYLLKSSHSNQEWKWNGCSHNIQFGVETARIFLDSSEHQNIMSPYSLINLHNNNVGRKIIRDGHIFRCQCHGFSGSCTLRTCWHTIRGFPQATQLLYKRKNGHHFMAK</sequence>
<dbReference type="GO" id="GO:0005109">
    <property type="term" value="F:frizzled binding"/>
    <property type="evidence" value="ECO:0007669"/>
    <property type="project" value="TreeGrafter"/>
</dbReference>
<evidence type="ECO:0000256" key="5">
    <source>
        <dbReference type="ARBA" id="ARBA00022530"/>
    </source>
</evidence>
<reference evidence="9 10" key="1">
    <citation type="submission" date="2017-03" db="EMBL/GenBank/DDBJ databases">
        <title>Genome Survey of Euroglyphus maynei.</title>
        <authorList>
            <person name="Arlian L.G."/>
            <person name="Morgan M.S."/>
            <person name="Rider S.D."/>
        </authorList>
    </citation>
    <scope>NUCLEOTIDE SEQUENCE [LARGE SCALE GENOMIC DNA]</scope>
    <source>
        <strain evidence="9">Arlian Lab</strain>
        <tissue evidence="9">Whole body</tissue>
    </source>
</reference>
<keyword evidence="7" id="KW-1015">Disulfide bond</keyword>